<dbReference type="Proteomes" id="UP000184073">
    <property type="component" value="Unassembled WGS sequence"/>
</dbReference>
<dbReference type="GeneID" id="63734227"/>
<sequence length="291" mass="32327">MSTFYYSRQYIPQPDDSHYEITDGHPYTLITGHQTTAPNSLVWQIPVNGLAIVIFGRRTGILAPVYPPLPLTTDDSVFHNFSRHVSAMIILILGTMSRCFPADEPLETFVVCRWHAPSMRDYLAEARRKIHASLAWRFIQWIDIPVWVPGSAGTVRVIVGQENGMPTLRIAEHTWPLRIYHGYKDPTQTNHADLFTGPVVRLPLADTIITTTQNFHRAQRSGQGNMNLVVANIANQVSASTTTYPGIAMSVNTPGPYPSQTLMASPTLPESSAGPSNSQSRPPGHTWQSRT</sequence>
<proteinExistence type="predicted"/>
<organism evidence="2 3">
    <name type="scientific">Aspergillus versicolor CBS 583.65</name>
    <dbReference type="NCBI Taxonomy" id="1036611"/>
    <lineage>
        <taxon>Eukaryota</taxon>
        <taxon>Fungi</taxon>
        <taxon>Dikarya</taxon>
        <taxon>Ascomycota</taxon>
        <taxon>Pezizomycotina</taxon>
        <taxon>Eurotiomycetes</taxon>
        <taxon>Eurotiomycetidae</taxon>
        <taxon>Eurotiales</taxon>
        <taxon>Aspergillaceae</taxon>
        <taxon>Aspergillus</taxon>
        <taxon>Aspergillus subgen. Nidulantes</taxon>
    </lineage>
</organism>
<evidence type="ECO:0000256" key="1">
    <source>
        <dbReference type="SAM" id="MobiDB-lite"/>
    </source>
</evidence>
<keyword evidence="3" id="KW-1185">Reference proteome</keyword>
<feature type="region of interest" description="Disordered" evidence="1">
    <location>
        <begin position="258"/>
        <end position="291"/>
    </location>
</feature>
<name>A0A1L9Q4W9_ASPVE</name>
<dbReference type="RefSeq" id="XP_040674582.1">
    <property type="nucleotide sequence ID" value="XM_040818716.1"/>
</dbReference>
<accession>A0A1L9Q4W9</accession>
<evidence type="ECO:0000313" key="2">
    <source>
        <dbReference type="EMBL" id="OJJ08820.1"/>
    </source>
</evidence>
<dbReference type="EMBL" id="KV878141">
    <property type="protein sequence ID" value="OJJ08820.1"/>
    <property type="molecule type" value="Genomic_DNA"/>
</dbReference>
<dbReference type="VEuPathDB" id="FungiDB:ASPVEDRAFT_90029"/>
<evidence type="ECO:0000313" key="3">
    <source>
        <dbReference type="Proteomes" id="UP000184073"/>
    </source>
</evidence>
<protein>
    <submittedName>
        <fullName evidence="2">Uncharacterized protein</fullName>
    </submittedName>
</protein>
<dbReference type="AlphaFoldDB" id="A0A1L9Q4W9"/>
<gene>
    <name evidence="2" type="ORF">ASPVEDRAFT_90029</name>
</gene>
<reference evidence="3" key="1">
    <citation type="journal article" date="2017" name="Genome Biol.">
        <title>Comparative genomics reveals high biological diversity and specific adaptations in the industrially and medically important fungal genus Aspergillus.</title>
        <authorList>
            <person name="de Vries R.P."/>
            <person name="Riley R."/>
            <person name="Wiebenga A."/>
            <person name="Aguilar-Osorio G."/>
            <person name="Amillis S."/>
            <person name="Uchima C.A."/>
            <person name="Anderluh G."/>
            <person name="Asadollahi M."/>
            <person name="Askin M."/>
            <person name="Barry K."/>
            <person name="Battaglia E."/>
            <person name="Bayram O."/>
            <person name="Benocci T."/>
            <person name="Braus-Stromeyer S.A."/>
            <person name="Caldana C."/>
            <person name="Canovas D."/>
            <person name="Cerqueira G.C."/>
            <person name="Chen F."/>
            <person name="Chen W."/>
            <person name="Choi C."/>
            <person name="Clum A."/>
            <person name="Dos Santos R.A."/>
            <person name="Damasio A.R."/>
            <person name="Diallinas G."/>
            <person name="Emri T."/>
            <person name="Fekete E."/>
            <person name="Flipphi M."/>
            <person name="Freyberg S."/>
            <person name="Gallo A."/>
            <person name="Gournas C."/>
            <person name="Habgood R."/>
            <person name="Hainaut M."/>
            <person name="Harispe M.L."/>
            <person name="Henrissat B."/>
            <person name="Hilden K.S."/>
            <person name="Hope R."/>
            <person name="Hossain A."/>
            <person name="Karabika E."/>
            <person name="Karaffa L."/>
            <person name="Karanyi Z."/>
            <person name="Krasevec N."/>
            <person name="Kuo A."/>
            <person name="Kusch H."/>
            <person name="LaButti K."/>
            <person name="Lagendijk E.L."/>
            <person name="Lapidus A."/>
            <person name="Levasseur A."/>
            <person name="Lindquist E."/>
            <person name="Lipzen A."/>
            <person name="Logrieco A.F."/>
            <person name="MacCabe A."/>
            <person name="Maekelae M.R."/>
            <person name="Malavazi I."/>
            <person name="Melin P."/>
            <person name="Meyer V."/>
            <person name="Mielnichuk N."/>
            <person name="Miskei M."/>
            <person name="Molnar A.P."/>
            <person name="Mule G."/>
            <person name="Ngan C.Y."/>
            <person name="Orejas M."/>
            <person name="Orosz E."/>
            <person name="Ouedraogo J.P."/>
            <person name="Overkamp K.M."/>
            <person name="Park H.-S."/>
            <person name="Perrone G."/>
            <person name="Piumi F."/>
            <person name="Punt P.J."/>
            <person name="Ram A.F."/>
            <person name="Ramon A."/>
            <person name="Rauscher S."/>
            <person name="Record E."/>
            <person name="Riano-Pachon D.M."/>
            <person name="Robert V."/>
            <person name="Roehrig J."/>
            <person name="Ruller R."/>
            <person name="Salamov A."/>
            <person name="Salih N.S."/>
            <person name="Samson R.A."/>
            <person name="Sandor E."/>
            <person name="Sanguinetti M."/>
            <person name="Schuetze T."/>
            <person name="Sepcic K."/>
            <person name="Shelest E."/>
            <person name="Sherlock G."/>
            <person name="Sophianopoulou V."/>
            <person name="Squina F.M."/>
            <person name="Sun H."/>
            <person name="Susca A."/>
            <person name="Todd R.B."/>
            <person name="Tsang A."/>
            <person name="Unkles S.E."/>
            <person name="van de Wiele N."/>
            <person name="van Rossen-Uffink D."/>
            <person name="Oliveira J.V."/>
            <person name="Vesth T.C."/>
            <person name="Visser J."/>
            <person name="Yu J.-H."/>
            <person name="Zhou M."/>
            <person name="Andersen M.R."/>
            <person name="Archer D.B."/>
            <person name="Baker S.E."/>
            <person name="Benoit I."/>
            <person name="Brakhage A.A."/>
            <person name="Braus G.H."/>
            <person name="Fischer R."/>
            <person name="Frisvad J.C."/>
            <person name="Goldman G.H."/>
            <person name="Houbraken J."/>
            <person name="Oakley B."/>
            <person name="Pocsi I."/>
            <person name="Scazzocchio C."/>
            <person name="Seiboth B."/>
            <person name="vanKuyk P.A."/>
            <person name="Wortman J."/>
            <person name="Dyer P.S."/>
            <person name="Grigoriev I.V."/>
        </authorList>
    </citation>
    <scope>NUCLEOTIDE SEQUENCE [LARGE SCALE GENOMIC DNA]</scope>
    <source>
        <strain evidence="3">CBS 583.65</strain>
    </source>
</reference>